<sequence length="304" mass="32982">RQKKLFRLRGTISKWETTKASGALPAHIRQTAPKLQQTKEFAATSEGSDQRTAVEKVHRDYLDAFYAAELAAKKSEASFVERSLTPQAIFSECEARINPKYAKLRETQKIAVWAPDVQGNAAPLVFEESPLVRSIYQEVMEDSLAYALRVIGIATDSWNAQLEKAAAKKDVQRDVDVEMADATVSGPSSSKSLAKQVADAAKAEVKKALAQSGAGKAKKNAQKGSKSDGKKKSGKASDGAKVSMQDLPSFLPPPLMSARKKNGGKVPLSEMKFKRKNVSAQKSTAQRQEDKRASSSKKGKGKAK</sequence>
<reference evidence="2 3" key="1">
    <citation type="journal article" date="2016" name="Mol. Biol. Evol.">
        <title>Comparative Genomics of Early-Diverging Mushroom-Forming Fungi Provides Insights into the Origins of Lignocellulose Decay Capabilities.</title>
        <authorList>
            <person name="Nagy L.G."/>
            <person name="Riley R."/>
            <person name="Tritt A."/>
            <person name="Adam C."/>
            <person name="Daum C."/>
            <person name="Floudas D."/>
            <person name="Sun H."/>
            <person name="Yadav J.S."/>
            <person name="Pangilinan J."/>
            <person name="Larsson K.H."/>
            <person name="Matsuura K."/>
            <person name="Barry K."/>
            <person name="Labutti K."/>
            <person name="Kuo R."/>
            <person name="Ohm R.A."/>
            <person name="Bhattacharya S.S."/>
            <person name="Shirouzu T."/>
            <person name="Yoshinaga Y."/>
            <person name="Martin F.M."/>
            <person name="Grigoriev I.V."/>
            <person name="Hibbett D.S."/>
        </authorList>
    </citation>
    <scope>NUCLEOTIDE SEQUENCE [LARGE SCALE GENOMIC DNA]</scope>
    <source>
        <strain evidence="2 3">L-15889</strain>
    </source>
</reference>
<evidence type="ECO:0000313" key="3">
    <source>
        <dbReference type="Proteomes" id="UP000076727"/>
    </source>
</evidence>
<name>A0A165LP29_9APHY</name>
<protein>
    <submittedName>
        <fullName evidence="2">Uncharacterized protein</fullName>
    </submittedName>
</protein>
<feature type="non-terminal residue" evidence="2">
    <location>
        <position position="1"/>
    </location>
</feature>
<feature type="compositionally biased region" description="Basic residues" evidence="1">
    <location>
        <begin position="294"/>
        <end position="304"/>
    </location>
</feature>
<proteinExistence type="predicted"/>
<organism evidence="2 3">
    <name type="scientific">Daedalea quercina L-15889</name>
    <dbReference type="NCBI Taxonomy" id="1314783"/>
    <lineage>
        <taxon>Eukaryota</taxon>
        <taxon>Fungi</taxon>
        <taxon>Dikarya</taxon>
        <taxon>Basidiomycota</taxon>
        <taxon>Agaricomycotina</taxon>
        <taxon>Agaricomycetes</taxon>
        <taxon>Polyporales</taxon>
        <taxon>Fomitopsis</taxon>
    </lineage>
</organism>
<evidence type="ECO:0000256" key="1">
    <source>
        <dbReference type="SAM" id="MobiDB-lite"/>
    </source>
</evidence>
<dbReference type="AlphaFoldDB" id="A0A165LP29"/>
<gene>
    <name evidence="2" type="ORF">DAEQUDRAFT_769466</name>
</gene>
<accession>A0A165LP29</accession>
<dbReference type="OrthoDB" id="2802683at2759"/>
<dbReference type="Proteomes" id="UP000076727">
    <property type="component" value="Unassembled WGS sequence"/>
</dbReference>
<dbReference type="STRING" id="1314783.A0A165LP29"/>
<feature type="region of interest" description="Disordered" evidence="1">
    <location>
        <begin position="209"/>
        <end position="304"/>
    </location>
</feature>
<dbReference type="EMBL" id="KV429121">
    <property type="protein sequence ID" value="KZT64674.1"/>
    <property type="molecule type" value="Genomic_DNA"/>
</dbReference>
<evidence type="ECO:0000313" key="2">
    <source>
        <dbReference type="EMBL" id="KZT64674.1"/>
    </source>
</evidence>
<keyword evidence="3" id="KW-1185">Reference proteome</keyword>